<proteinExistence type="predicted"/>
<organism evidence="10 11">
    <name type="scientific">Pleurotus ostreatus</name>
    <name type="common">Oyster mushroom</name>
    <name type="synonym">White-rot fungus</name>
    <dbReference type="NCBI Taxonomy" id="5322"/>
    <lineage>
        <taxon>Eukaryota</taxon>
        <taxon>Fungi</taxon>
        <taxon>Dikarya</taxon>
        <taxon>Basidiomycota</taxon>
        <taxon>Agaricomycotina</taxon>
        <taxon>Agaricomycetes</taxon>
        <taxon>Agaricomycetidae</taxon>
        <taxon>Agaricales</taxon>
        <taxon>Pleurotineae</taxon>
        <taxon>Pleurotaceae</taxon>
        <taxon>Pleurotus</taxon>
    </lineage>
</organism>
<sequence>MLSLSMESITATAQSLIKSAIYKAVSVTVKLLAPQLGCNSPEIVDCTKSYLPFTRIPLSLIGHILSAQRSDPAFTQRWLALQFPTPATKTTYVQMSPSQTSHSIDYKAAIAGGLLLEMGLLVVFTVCILAARATLRRSTLRASSRRVAERPVVRGSSLGARVAISYFRWMTIARFLLFVVFPAVPLLIVTRIIRGCIRITRVTCFTFVPYILIQLAAFLYNAWSTLVSVYNAALSLAMDSCVAIWHSQALGTLLDATSCCAKFAINYQHKSTLALVATALARLIPDEADFATSYLFYHPFGSFLHPTVLANVVILLQAIIYLLPSTPFYIAFSDVVVARVQCELATALPILDQLARHYGDRARQGLLAHCADLATLSQTYTLIVSHRVFQTYLRPLHNALVAHYHHRIESAQISFFSYIGALTVKEELPAIPRFPAKEVREIKYAVSLGERLGSGAFGSVYKATSDKLPGTLAVKVCVKKKFITQERLWLEASILATMGGHYKSFPELHGYYEGNFAFNFVMRGYTGGTLESRVMEGRLDMSRIQHLSAQLLLAIHFLHCQGIIHRDIKPPNVLLDGDDRIVLTDFGVSHWFPECYDQDWMALRASSHYDFPPLNPYPGHPHLMSPLNDSGCTPNYAAPEVRLGLSYSYGIDFWSFGATLHWIFTGKDPVVDPKHDLVIVSRQNTDPTRFPVVAHRFLERILDFNPRLRLRLSAMMNDEFFTGIDWEQLGHSMTREIPSTA</sequence>
<dbReference type="InterPro" id="IPR008271">
    <property type="entry name" value="Ser/Thr_kinase_AS"/>
</dbReference>
<dbReference type="OrthoDB" id="4062651at2759"/>
<dbReference type="RefSeq" id="XP_036631765.1">
    <property type="nucleotide sequence ID" value="XM_036775746.1"/>
</dbReference>
<protein>
    <submittedName>
        <fullName evidence="10">Pkb-activating kinase-like protein</fullName>
    </submittedName>
</protein>
<dbReference type="PROSITE" id="PS50011">
    <property type="entry name" value="PROTEIN_KINASE_DOM"/>
    <property type="match status" value="1"/>
</dbReference>
<keyword evidence="2" id="KW-0597">Phosphoprotein</keyword>
<keyword evidence="1" id="KW-0723">Serine/threonine-protein kinase</keyword>
<feature type="transmembrane region" description="Helical" evidence="8">
    <location>
        <begin position="108"/>
        <end position="131"/>
    </location>
</feature>
<dbReference type="GeneID" id="59376013"/>
<dbReference type="Proteomes" id="UP000623687">
    <property type="component" value="Unassembled WGS sequence"/>
</dbReference>
<dbReference type="GO" id="GO:0004674">
    <property type="term" value="F:protein serine/threonine kinase activity"/>
    <property type="evidence" value="ECO:0007669"/>
    <property type="project" value="UniProtKB-KW"/>
</dbReference>
<name>A0A8H7DVC7_PLEOS</name>
<feature type="transmembrane region" description="Helical" evidence="8">
    <location>
        <begin position="205"/>
        <end position="223"/>
    </location>
</feature>
<dbReference type="InterPro" id="IPR017441">
    <property type="entry name" value="Protein_kinase_ATP_BS"/>
</dbReference>
<keyword evidence="11" id="KW-1185">Reference proteome</keyword>
<evidence type="ECO:0000256" key="7">
    <source>
        <dbReference type="PROSITE-ProRule" id="PRU10141"/>
    </source>
</evidence>
<evidence type="ECO:0000313" key="10">
    <source>
        <dbReference type="EMBL" id="KAF7430487.1"/>
    </source>
</evidence>
<keyword evidence="8" id="KW-0812">Transmembrane</keyword>
<dbReference type="EMBL" id="JACETU010000004">
    <property type="protein sequence ID" value="KAF7430487.1"/>
    <property type="molecule type" value="Genomic_DNA"/>
</dbReference>
<dbReference type="InterPro" id="IPR000719">
    <property type="entry name" value="Prot_kinase_dom"/>
</dbReference>
<keyword evidence="8" id="KW-1133">Transmembrane helix</keyword>
<evidence type="ECO:0000256" key="3">
    <source>
        <dbReference type="ARBA" id="ARBA00022679"/>
    </source>
</evidence>
<dbReference type="SUPFAM" id="SSF56112">
    <property type="entry name" value="Protein kinase-like (PK-like)"/>
    <property type="match status" value="1"/>
</dbReference>
<keyword evidence="4 7" id="KW-0547">Nucleotide-binding</keyword>
<evidence type="ECO:0000256" key="2">
    <source>
        <dbReference type="ARBA" id="ARBA00022553"/>
    </source>
</evidence>
<dbReference type="PROSITE" id="PS00108">
    <property type="entry name" value="PROTEIN_KINASE_ST"/>
    <property type="match status" value="1"/>
</dbReference>
<feature type="transmembrane region" description="Helical" evidence="8">
    <location>
        <begin position="175"/>
        <end position="193"/>
    </location>
</feature>
<feature type="binding site" evidence="7">
    <location>
        <position position="480"/>
    </location>
    <ligand>
        <name>ATP</name>
        <dbReference type="ChEBI" id="CHEBI:30616"/>
    </ligand>
</feature>
<dbReference type="VEuPathDB" id="FungiDB:PC9H_006195"/>
<dbReference type="Pfam" id="PF00069">
    <property type="entry name" value="Pkinase"/>
    <property type="match status" value="1"/>
</dbReference>
<feature type="domain" description="Protein kinase" evidence="9">
    <location>
        <begin position="446"/>
        <end position="721"/>
    </location>
</feature>
<evidence type="ECO:0000256" key="5">
    <source>
        <dbReference type="ARBA" id="ARBA00022777"/>
    </source>
</evidence>
<dbReference type="Gene3D" id="1.10.510.10">
    <property type="entry name" value="Transferase(Phosphotransferase) domain 1"/>
    <property type="match status" value="1"/>
</dbReference>
<reference evidence="10" key="1">
    <citation type="submission" date="2019-07" db="EMBL/GenBank/DDBJ databases">
        <authorList>
            <person name="Palmer J.M."/>
        </authorList>
    </citation>
    <scope>NUCLEOTIDE SEQUENCE</scope>
    <source>
        <strain evidence="10">PC9</strain>
    </source>
</reference>
<keyword evidence="8" id="KW-0472">Membrane</keyword>
<comment type="caution">
    <text evidence="10">The sequence shown here is derived from an EMBL/GenBank/DDBJ whole genome shotgun (WGS) entry which is preliminary data.</text>
</comment>
<evidence type="ECO:0000256" key="1">
    <source>
        <dbReference type="ARBA" id="ARBA00022527"/>
    </source>
</evidence>
<keyword evidence="5 10" id="KW-0418">Kinase</keyword>
<evidence type="ECO:0000256" key="8">
    <source>
        <dbReference type="SAM" id="Phobius"/>
    </source>
</evidence>
<evidence type="ECO:0000313" key="11">
    <source>
        <dbReference type="Proteomes" id="UP000623687"/>
    </source>
</evidence>
<dbReference type="InterPro" id="IPR011009">
    <property type="entry name" value="Kinase-like_dom_sf"/>
</dbReference>
<dbReference type="GO" id="GO:0005524">
    <property type="term" value="F:ATP binding"/>
    <property type="evidence" value="ECO:0007669"/>
    <property type="project" value="UniProtKB-UniRule"/>
</dbReference>
<feature type="transmembrane region" description="Helical" evidence="8">
    <location>
        <begin position="303"/>
        <end position="323"/>
    </location>
</feature>
<keyword evidence="6 7" id="KW-0067">ATP-binding</keyword>
<gene>
    <name evidence="10" type="primary">PKH3_1</name>
    <name evidence="10" type="ORF">PC9H_006195</name>
</gene>
<keyword evidence="3" id="KW-0808">Transferase</keyword>
<dbReference type="PANTHER" id="PTHR24351">
    <property type="entry name" value="RIBOSOMAL PROTEIN S6 KINASE"/>
    <property type="match status" value="1"/>
</dbReference>
<dbReference type="PROSITE" id="PS00107">
    <property type="entry name" value="PROTEIN_KINASE_ATP"/>
    <property type="match status" value="1"/>
</dbReference>
<accession>A0A8H7DVC7</accession>
<evidence type="ECO:0000256" key="6">
    <source>
        <dbReference type="ARBA" id="ARBA00022840"/>
    </source>
</evidence>
<evidence type="ECO:0000259" key="9">
    <source>
        <dbReference type="PROSITE" id="PS50011"/>
    </source>
</evidence>
<dbReference type="SMART" id="SM00220">
    <property type="entry name" value="S_TKc"/>
    <property type="match status" value="1"/>
</dbReference>
<evidence type="ECO:0000256" key="4">
    <source>
        <dbReference type="ARBA" id="ARBA00022741"/>
    </source>
</evidence>
<dbReference type="AlphaFoldDB" id="A0A8H7DVC7"/>